<evidence type="ECO:0000256" key="2">
    <source>
        <dbReference type="ARBA" id="ARBA00022490"/>
    </source>
</evidence>
<reference evidence="7 8" key="1">
    <citation type="submission" date="2023-10" db="EMBL/GenBank/DDBJ databases">
        <title>Chromosome-scale genome assembly provides insights into flower coloration mechanisms of Canna indica.</title>
        <authorList>
            <person name="Li C."/>
        </authorList>
    </citation>
    <scope>NUCLEOTIDE SEQUENCE [LARGE SCALE GENOMIC DNA]</scope>
    <source>
        <tissue evidence="7">Flower</tissue>
    </source>
</reference>
<evidence type="ECO:0000313" key="8">
    <source>
        <dbReference type="Proteomes" id="UP001327560"/>
    </source>
</evidence>
<feature type="region of interest" description="Disordered" evidence="4">
    <location>
        <begin position="158"/>
        <end position="194"/>
    </location>
</feature>
<dbReference type="GO" id="GO:0005737">
    <property type="term" value="C:cytoplasm"/>
    <property type="evidence" value="ECO:0007669"/>
    <property type="project" value="UniProtKB-SubCell"/>
</dbReference>
<dbReference type="PANTHER" id="PTHR14791">
    <property type="entry name" value="BOMB/KIRA PROTEINS"/>
    <property type="match status" value="1"/>
</dbReference>
<evidence type="ECO:0000259" key="6">
    <source>
        <dbReference type="PROSITE" id="PS50020"/>
    </source>
</evidence>
<keyword evidence="2" id="KW-0963">Cytoplasm</keyword>
<dbReference type="InterPro" id="IPR051105">
    <property type="entry name" value="WWC/KIBRA_Hippo_Reg"/>
</dbReference>
<dbReference type="PANTHER" id="PTHR14791:SF29">
    <property type="entry name" value="PROTEIN KIBRA"/>
    <property type="match status" value="1"/>
</dbReference>
<dbReference type="AlphaFoldDB" id="A0AAQ3QIW1"/>
<evidence type="ECO:0000313" key="7">
    <source>
        <dbReference type="EMBL" id="WOL12869.1"/>
    </source>
</evidence>
<feature type="compositionally biased region" description="Low complexity" evidence="4">
    <location>
        <begin position="173"/>
        <end position="184"/>
    </location>
</feature>
<accession>A0AAQ3QIW1</accession>
<proteinExistence type="predicted"/>
<dbReference type="InterPro" id="IPR001202">
    <property type="entry name" value="WW_dom"/>
</dbReference>
<feature type="signal peptide" evidence="5">
    <location>
        <begin position="1"/>
        <end position="20"/>
    </location>
</feature>
<name>A0AAQ3QIW1_9LILI</name>
<keyword evidence="3" id="KW-0597">Phosphoprotein</keyword>
<dbReference type="Proteomes" id="UP001327560">
    <property type="component" value="Chromosome 7"/>
</dbReference>
<evidence type="ECO:0000256" key="4">
    <source>
        <dbReference type="SAM" id="MobiDB-lite"/>
    </source>
</evidence>
<protein>
    <recommendedName>
        <fullName evidence="6">WW domain-containing protein</fullName>
    </recommendedName>
</protein>
<keyword evidence="8" id="KW-1185">Reference proteome</keyword>
<dbReference type="InterPro" id="IPR036020">
    <property type="entry name" value="WW_dom_sf"/>
</dbReference>
<evidence type="ECO:0000256" key="5">
    <source>
        <dbReference type="SAM" id="SignalP"/>
    </source>
</evidence>
<evidence type="ECO:0000256" key="3">
    <source>
        <dbReference type="ARBA" id="ARBA00022553"/>
    </source>
</evidence>
<dbReference type="PROSITE" id="PS50020">
    <property type="entry name" value="WW_DOMAIN_2"/>
    <property type="match status" value="1"/>
</dbReference>
<evidence type="ECO:0000256" key="1">
    <source>
        <dbReference type="ARBA" id="ARBA00004496"/>
    </source>
</evidence>
<feature type="chain" id="PRO_5042950428" description="WW domain-containing protein" evidence="5">
    <location>
        <begin position="21"/>
        <end position="238"/>
    </location>
</feature>
<keyword evidence="5" id="KW-0732">Signal</keyword>
<organism evidence="7 8">
    <name type="scientific">Canna indica</name>
    <name type="common">Indian-shot</name>
    <dbReference type="NCBI Taxonomy" id="4628"/>
    <lineage>
        <taxon>Eukaryota</taxon>
        <taxon>Viridiplantae</taxon>
        <taxon>Streptophyta</taxon>
        <taxon>Embryophyta</taxon>
        <taxon>Tracheophyta</taxon>
        <taxon>Spermatophyta</taxon>
        <taxon>Magnoliopsida</taxon>
        <taxon>Liliopsida</taxon>
        <taxon>Zingiberales</taxon>
        <taxon>Cannaceae</taxon>
        <taxon>Canna</taxon>
    </lineage>
</organism>
<dbReference type="Gene3D" id="2.20.70.10">
    <property type="match status" value="1"/>
</dbReference>
<dbReference type="SUPFAM" id="SSF51045">
    <property type="entry name" value="WW domain"/>
    <property type="match status" value="1"/>
</dbReference>
<feature type="domain" description="WW" evidence="6">
    <location>
        <begin position="89"/>
        <end position="123"/>
    </location>
</feature>
<gene>
    <name evidence="7" type="ORF">Cni_G21637</name>
</gene>
<sequence>MCWRLLPKWLLLDWLSSLYASGLLSPMTTAPNIEMIAASLRSCSLGRRGGAASPLSMSTPPSVVSEEDNLSEVSDESTGEVTVELNSDTALPYCWEQRLDIRTGEVYYINWETGKRTTKDPRNASATSTAIAAAATYSSSYQFGKDISSSDVDSCSGVGGSDDYESSTDTGNSSCLSSLSAASSPPEIAPEPDGGGGGQILVAAGCRSCFMYFMVAKSVDACPKCSGGLLHLGRHGRV</sequence>
<dbReference type="EMBL" id="CP136896">
    <property type="protein sequence ID" value="WOL12869.1"/>
    <property type="molecule type" value="Genomic_DNA"/>
</dbReference>
<comment type="subcellular location">
    <subcellularLocation>
        <location evidence="1">Cytoplasm</location>
    </subcellularLocation>
</comment>